<dbReference type="PANTHER" id="PTHR42718:SF39">
    <property type="entry name" value="ACTINORHODIN TRANSPORTER-RELATED"/>
    <property type="match status" value="1"/>
</dbReference>
<feature type="transmembrane region" description="Helical" evidence="5">
    <location>
        <begin position="236"/>
        <end position="255"/>
    </location>
</feature>
<dbReference type="EMBL" id="CP014228">
    <property type="protein sequence ID" value="AMD88624.1"/>
    <property type="molecule type" value="Genomic_DNA"/>
</dbReference>
<dbReference type="CDD" id="cd17321">
    <property type="entry name" value="MFS_MMR_MDR_like"/>
    <property type="match status" value="1"/>
</dbReference>
<feature type="transmembrane region" description="Helical" evidence="5">
    <location>
        <begin position="42"/>
        <end position="62"/>
    </location>
</feature>
<dbReference type="SUPFAM" id="SSF103473">
    <property type="entry name" value="MFS general substrate transporter"/>
    <property type="match status" value="1"/>
</dbReference>
<dbReference type="InterPro" id="IPR036259">
    <property type="entry name" value="MFS_trans_sf"/>
</dbReference>
<dbReference type="KEGG" id="ard:AXF14_12615"/>
<evidence type="ECO:0000256" key="3">
    <source>
        <dbReference type="ARBA" id="ARBA00022989"/>
    </source>
</evidence>
<feature type="transmembrane region" description="Helical" evidence="5">
    <location>
        <begin position="371"/>
        <end position="390"/>
    </location>
</feature>
<evidence type="ECO:0000256" key="4">
    <source>
        <dbReference type="ARBA" id="ARBA00023136"/>
    </source>
</evidence>
<organism evidence="7 8">
    <name type="scientific">Actinomyces radicidentis</name>
    <dbReference type="NCBI Taxonomy" id="111015"/>
    <lineage>
        <taxon>Bacteria</taxon>
        <taxon>Bacillati</taxon>
        <taxon>Actinomycetota</taxon>
        <taxon>Actinomycetes</taxon>
        <taxon>Actinomycetales</taxon>
        <taxon>Actinomycetaceae</taxon>
        <taxon>Actinomyces</taxon>
    </lineage>
</organism>
<feature type="transmembrane region" description="Helical" evidence="5">
    <location>
        <begin position="315"/>
        <end position="332"/>
    </location>
</feature>
<keyword evidence="2 5" id="KW-0812">Transmembrane</keyword>
<dbReference type="InterPro" id="IPR011701">
    <property type="entry name" value="MFS"/>
</dbReference>
<dbReference type="Gene3D" id="1.20.1250.20">
    <property type="entry name" value="MFS general substrate transporter like domains"/>
    <property type="match status" value="1"/>
</dbReference>
<dbReference type="GO" id="GO:0022857">
    <property type="term" value="F:transmembrane transporter activity"/>
    <property type="evidence" value="ECO:0007669"/>
    <property type="project" value="InterPro"/>
</dbReference>
<feature type="transmembrane region" description="Helical" evidence="5">
    <location>
        <begin position="344"/>
        <end position="365"/>
    </location>
</feature>
<feature type="transmembrane region" description="Helical" evidence="5">
    <location>
        <begin position="74"/>
        <end position="97"/>
    </location>
</feature>
<dbReference type="PRINTS" id="PR01036">
    <property type="entry name" value="TCRTETB"/>
</dbReference>
<accession>A0A109W3F1</accession>
<reference evidence="8" key="1">
    <citation type="submission" date="2016-02" db="EMBL/GenBank/DDBJ databases">
        <authorList>
            <person name="Holder M.E."/>
            <person name="Ajami N.J."/>
            <person name="Petrosino J.F."/>
        </authorList>
    </citation>
    <scope>NUCLEOTIDE SEQUENCE [LARGE SCALE GENOMIC DNA]</scope>
    <source>
        <strain evidence="8">CCUG 36733</strain>
    </source>
</reference>
<evidence type="ECO:0000313" key="7">
    <source>
        <dbReference type="EMBL" id="AMD88624.1"/>
    </source>
</evidence>
<feature type="transmembrane region" description="Helical" evidence="5">
    <location>
        <begin position="442"/>
        <end position="469"/>
    </location>
</feature>
<dbReference type="OrthoDB" id="9781469at2"/>
<dbReference type="Gene3D" id="1.20.1720.10">
    <property type="entry name" value="Multidrug resistance protein D"/>
    <property type="match status" value="1"/>
</dbReference>
<name>A0A109W3F1_ACTRD</name>
<evidence type="ECO:0000256" key="5">
    <source>
        <dbReference type="SAM" id="Phobius"/>
    </source>
</evidence>
<evidence type="ECO:0000259" key="6">
    <source>
        <dbReference type="PROSITE" id="PS50850"/>
    </source>
</evidence>
<keyword evidence="3 5" id="KW-1133">Transmembrane helix</keyword>
<comment type="subcellular location">
    <subcellularLocation>
        <location evidence="1">Cell membrane</location>
        <topology evidence="1">Multi-pass membrane protein</topology>
    </subcellularLocation>
</comment>
<dbReference type="PROSITE" id="PS50850">
    <property type="entry name" value="MFS"/>
    <property type="match status" value="1"/>
</dbReference>
<dbReference type="Pfam" id="PF07690">
    <property type="entry name" value="MFS_1"/>
    <property type="match status" value="1"/>
</dbReference>
<keyword evidence="4 5" id="KW-0472">Membrane</keyword>
<feature type="transmembrane region" description="Helical" evidence="5">
    <location>
        <begin position="12"/>
        <end position="30"/>
    </location>
</feature>
<feature type="transmembrane region" description="Helical" evidence="5">
    <location>
        <begin position="213"/>
        <end position="230"/>
    </location>
</feature>
<keyword evidence="8" id="KW-1185">Reference proteome</keyword>
<evidence type="ECO:0000256" key="2">
    <source>
        <dbReference type="ARBA" id="ARBA00022692"/>
    </source>
</evidence>
<dbReference type="PANTHER" id="PTHR42718">
    <property type="entry name" value="MAJOR FACILITATOR SUPERFAMILY MULTIDRUG TRANSPORTER MFSC"/>
    <property type="match status" value="1"/>
</dbReference>
<dbReference type="STRING" id="111015.AXF14_12615"/>
<feature type="transmembrane region" description="Helical" evidence="5">
    <location>
        <begin position="132"/>
        <end position="156"/>
    </location>
</feature>
<feature type="transmembrane region" description="Helical" evidence="5">
    <location>
        <begin position="419"/>
        <end position="436"/>
    </location>
</feature>
<sequence>MTGEQKRVLTVLLIPTFVALLAVSSINVVLPTLRTDLHASTAGIQWIISGYTLVFGILLVPAGRAGDVVGRARLFVIGLTLFGLGSLGAGLAPSILLLNMARVVMGIGSGLLNPQVTGMIQRYYHGVVRGKAFGMFGGVVGVSVAFGPVLAGLLVQVLGTDWGWRTSFLFNVPIALGGAWAAWKVLPSSAWTGTAEAPEPGSPRRRRLDLDPVGMVLLGVTILLVLMPFIGTSDSVLRWLALPAAGLLLLGWVLWERAYERRGREPMVALELFTEKSFANGTLLIALYFMGSTSVWLVIAQYLQNGLGDSALKSGLMGIPAAVAGAVISPLLGRHVLRLGRPMVMWGMVGVALGVLSTAWVVHMVDTAGWSQWWMLASTFVIGAAGAFVVSPNQTLTLVDVPLRYAGAAGGVMQTGQRIGTAVGVAAITNLMYSVLPGNGWARAFIGSFELIAVIMLLAALVALVDILAARRDRRRPRIPAPGE</sequence>
<gene>
    <name evidence="7" type="ORF">AXF14_12615</name>
</gene>
<feature type="domain" description="Major facilitator superfamily (MFS) profile" evidence="6">
    <location>
        <begin position="8"/>
        <end position="471"/>
    </location>
</feature>
<protein>
    <submittedName>
        <fullName evidence="7">MFS transporter permease</fullName>
    </submittedName>
</protein>
<proteinExistence type="predicted"/>
<dbReference type="AlphaFoldDB" id="A0A109W3F1"/>
<evidence type="ECO:0000256" key="1">
    <source>
        <dbReference type="ARBA" id="ARBA00004651"/>
    </source>
</evidence>
<evidence type="ECO:0000313" key="8">
    <source>
        <dbReference type="Proteomes" id="UP000065220"/>
    </source>
</evidence>
<dbReference type="GO" id="GO:0005886">
    <property type="term" value="C:plasma membrane"/>
    <property type="evidence" value="ECO:0007669"/>
    <property type="project" value="UniProtKB-SubCell"/>
</dbReference>
<dbReference type="InterPro" id="IPR020846">
    <property type="entry name" value="MFS_dom"/>
</dbReference>
<feature type="transmembrane region" description="Helical" evidence="5">
    <location>
        <begin position="283"/>
        <end position="303"/>
    </location>
</feature>
<dbReference type="Proteomes" id="UP000065220">
    <property type="component" value="Chromosome"/>
</dbReference>